<organism evidence="1 2">
    <name type="scientific">Hyalomma asiaticum</name>
    <name type="common">Tick</name>
    <dbReference type="NCBI Taxonomy" id="266040"/>
    <lineage>
        <taxon>Eukaryota</taxon>
        <taxon>Metazoa</taxon>
        <taxon>Ecdysozoa</taxon>
        <taxon>Arthropoda</taxon>
        <taxon>Chelicerata</taxon>
        <taxon>Arachnida</taxon>
        <taxon>Acari</taxon>
        <taxon>Parasitiformes</taxon>
        <taxon>Ixodida</taxon>
        <taxon>Ixodoidea</taxon>
        <taxon>Ixodidae</taxon>
        <taxon>Hyalomminae</taxon>
        <taxon>Hyalomma</taxon>
    </lineage>
</organism>
<evidence type="ECO:0000313" key="1">
    <source>
        <dbReference type="EMBL" id="KAH6941531.1"/>
    </source>
</evidence>
<dbReference type="Proteomes" id="UP000821845">
    <property type="component" value="Chromosome 11"/>
</dbReference>
<proteinExistence type="predicted"/>
<comment type="caution">
    <text evidence="1">The sequence shown here is derived from an EMBL/GenBank/DDBJ whole genome shotgun (WGS) entry which is preliminary data.</text>
</comment>
<evidence type="ECO:0000313" key="2">
    <source>
        <dbReference type="Proteomes" id="UP000821845"/>
    </source>
</evidence>
<sequence length="331" mass="37188">MGATAEDDREYLQEPKRPRRTYTKYICIAASCIALVLLAVALSYPISNLLADKTLDGAYKSANFSDNEIDDTAPDGFRPTQDGYKRDSTRTGEQPPLSPPPLPPSSSTHATTTESATTTTSTTQSTTTTTTVTTTTTTTTTEEASTERATRRHRRRSHREEPDTTTTVSLTNQTSTKPYRWFNRTRSPIVPGYIVYEAAMKKVSVHVVYECHCPRSRRFIVSQLLPVYELLREYMHLRLLPFGRARVENGTGGSDGGNRTTGNTTTAPSSASSTEGSCGDRVRRRQRLYRKHRRWPQQQQQQRAQLDIQPNHHVPSREARSATAAWSRRAY</sequence>
<reference evidence="1" key="1">
    <citation type="submission" date="2020-05" db="EMBL/GenBank/DDBJ databases">
        <title>Large-scale comparative analyses of tick genomes elucidate their genetic diversity and vector capacities.</title>
        <authorList>
            <person name="Jia N."/>
            <person name="Wang J."/>
            <person name="Shi W."/>
            <person name="Du L."/>
            <person name="Sun Y."/>
            <person name="Zhan W."/>
            <person name="Jiang J."/>
            <person name="Wang Q."/>
            <person name="Zhang B."/>
            <person name="Ji P."/>
            <person name="Sakyi L.B."/>
            <person name="Cui X."/>
            <person name="Yuan T."/>
            <person name="Jiang B."/>
            <person name="Yang W."/>
            <person name="Lam T.T.-Y."/>
            <person name="Chang Q."/>
            <person name="Ding S."/>
            <person name="Wang X."/>
            <person name="Zhu J."/>
            <person name="Ruan X."/>
            <person name="Zhao L."/>
            <person name="Wei J."/>
            <person name="Que T."/>
            <person name="Du C."/>
            <person name="Cheng J."/>
            <person name="Dai P."/>
            <person name="Han X."/>
            <person name="Huang E."/>
            <person name="Gao Y."/>
            <person name="Liu J."/>
            <person name="Shao H."/>
            <person name="Ye R."/>
            <person name="Li L."/>
            <person name="Wei W."/>
            <person name="Wang X."/>
            <person name="Wang C."/>
            <person name="Yang T."/>
            <person name="Huo Q."/>
            <person name="Li W."/>
            <person name="Guo W."/>
            <person name="Chen H."/>
            <person name="Zhou L."/>
            <person name="Ni X."/>
            <person name="Tian J."/>
            <person name="Zhou Y."/>
            <person name="Sheng Y."/>
            <person name="Liu T."/>
            <person name="Pan Y."/>
            <person name="Xia L."/>
            <person name="Li J."/>
            <person name="Zhao F."/>
            <person name="Cao W."/>
        </authorList>
    </citation>
    <scope>NUCLEOTIDE SEQUENCE</scope>
    <source>
        <strain evidence="1">Hyas-2018</strain>
    </source>
</reference>
<accession>A0ACB7T5J7</accession>
<keyword evidence="2" id="KW-1185">Reference proteome</keyword>
<protein>
    <submittedName>
        <fullName evidence="1">Uncharacterized protein</fullName>
    </submittedName>
</protein>
<dbReference type="EMBL" id="CM023491">
    <property type="protein sequence ID" value="KAH6941531.1"/>
    <property type="molecule type" value="Genomic_DNA"/>
</dbReference>
<name>A0ACB7T5J7_HYAAI</name>
<gene>
    <name evidence="1" type="ORF">HPB50_019262</name>
</gene>